<dbReference type="Gene3D" id="1.25.40.10">
    <property type="entry name" value="Tetratricopeptide repeat domain"/>
    <property type="match status" value="1"/>
</dbReference>
<dbReference type="GO" id="GO:0070979">
    <property type="term" value="P:protein K11-linked ubiquitination"/>
    <property type="evidence" value="ECO:0007669"/>
    <property type="project" value="TreeGrafter"/>
</dbReference>
<dbReference type="AlphaFoldDB" id="A0AAN9A1K6"/>
<organism evidence="20 21">
    <name type="scientific">Halocaridina rubra</name>
    <name type="common">Hawaiian red shrimp</name>
    <dbReference type="NCBI Taxonomy" id="373956"/>
    <lineage>
        <taxon>Eukaryota</taxon>
        <taxon>Metazoa</taxon>
        <taxon>Ecdysozoa</taxon>
        <taxon>Arthropoda</taxon>
        <taxon>Crustacea</taxon>
        <taxon>Multicrustacea</taxon>
        <taxon>Malacostraca</taxon>
        <taxon>Eumalacostraca</taxon>
        <taxon>Eucarida</taxon>
        <taxon>Decapoda</taxon>
        <taxon>Pleocyemata</taxon>
        <taxon>Caridea</taxon>
        <taxon>Atyoidea</taxon>
        <taxon>Atyidae</taxon>
        <taxon>Halocaridina</taxon>
    </lineage>
</organism>
<evidence type="ECO:0000256" key="1">
    <source>
        <dbReference type="ARBA" id="ARBA00004123"/>
    </source>
</evidence>
<dbReference type="InterPro" id="IPR011990">
    <property type="entry name" value="TPR-like_helical_dom_sf"/>
</dbReference>
<evidence type="ECO:0000256" key="6">
    <source>
        <dbReference type="ARBA" id="ARBA00022490"/>
    </source>
</evidence>
<evidence type="ECO:0000313" key="21">
    <source>
        <dbReference type="Proteomes" id="UP001381693"/>
    </source>
</evidence>
<dbReference type="PANTHER" id="PTHR12830:SF9">
    <property type="entry name" value="ANAPHASE-PROMOTING COMPLEX SUBUNIT 5"/>
    <property type="match status" value="1"/>
</dbReference>
<evidence type="ECO:0000256" key="16">
    <source>
        <dbReference type="ARBA" id="ARBA00031069"/>
    </source>
</evidence>
<evidence type="ECO:0000259" key="19">
    <source>
        <dbReference type="Pfam" id="PF21371"/>
    </source>
</evidence>
<evidence type="ECO:0000259" key="18">
    <source>
        <dbReference type="Pfam" id="PF12862"/>
    </source>
</evidence>
<dbReference type="GO" id="GO:0031145">
    <property type="term" value="P:anaphase-promoting complex-dependent catabolic process"/>
    <property type="evidence" value="ECO:0007669"/>
    <property type="project" value="TreeGrafter"/>
</dbReference>
<keyword evidence="13" id="KW-0206">Cytoskeleton</keyword>
<keyword evidence="9" id="KW-0677">Repeat</keyword>
<protein>
    <recommendedName>
        <fullName evidence="5">Anaphase-promoting complex subunit 5</fullName>
    </recommendedName>
    <alternativeName>
        <fullName evidence="16">Cyclosome subunit 5</fullName>
    </alternativeName>
</protein>
<evidence type="ECO:0000256" key="4">
    <source>
        <dbReference type="ARBA" id="ARBA00007450"/>
    </source>
</evidence>
<dbReference type="PANTHER" id="PTHR12830">
    <property type="entry name" value="ANAPHASE-PROMOTING COMPLEX SUBUNIT 5"/>
    <property type="match status" value="1"/>
</dbReference>
<feature type="domain" description="Anaphase-promoting complex subunit 5" evidence="18">
    <location>
        <begin position="320"/>
        <end position="414"/>
    </location>
</feature>
<evidence type="ECO:0000256" key="8">
    <source>
        <dbReference type="ARBA" id="ARBA00022618"/>
    </source>
</evidence>
<keyword evidence="10" id="KW-0498">Mitosis</keyword>
<comment type="similarity">
    <text evidence="4">Belongs to the APC5 family.</text>
</comment>
<dbReference type="Pfam" id="PF21371">
    <property type="entry name" value="Apc5_N"/>
    <property type="match status" value="1"/>
</dbReference>
<dbReference type="EMBL" id="JAXCGZ010009489">
    <property type="protein sequence ID" value="KAK7077016.1"/>
    <property type="molecule type" value="Genomic_DNA"/>
</dbReference>
<evidence type="ECO:0000256" key="15">
    <source>
        <dbReference type="ARBA" id="ARBA00023306"/>
    </source>
</evidence>
<evidence type="ECO:0000256" key="13">
    <source>
        <dbReference type="ARBA" id="ARBA00023212"/>
    </source>
</evidence>
<dbReference type="Proteomes" id="UP001381693">
    <property type="component" value="Unassembled WGS sequence"/>
</dbReference>
<keyword evidence="15" id="KW-0131">Cell cycle</keyword>
<evidence type="ECO:0000256" key="3">
    <source>
        <dbReference type="ARBA" id="ARBA00004906"/>
    </source>
</evidence>
<reference evidence="20 21" key="1">
    <citation type="submission" date="2023-11" db="EMBL/GenBank/DDBJ databases">
        <title>Halocaridina rubra genome assembly.</title>
        <authorList>
            <person name="Smith C."/>
        </authorList>
    </citation>
    <scope>NUCLEOTIDE SEQUENCE [LARGE SCALE GENOMIC DNA]</scope>
    <source>
        <strain evidence="20">EP-1</strain>
        <tissue evidence="20">Whole</tissue>
    </source>
</reference>
<keyword evidence="11" id="KW-0833">Ubl conjugation pathway</keyword>
<keyword evidence="7" id="KW-0597">Phosphoprotein</keyword>
<accession>A0AAN9A1K6</accession>
<gene>
    <name evidence="20" type="ORF">SK128_015544</name>
</gene>
<dbReference type="InterPro" id="IPR048968">
    <property type="entry name" value="Apc5_N"/>
</dbReference>
<keyword evidence="21" id="KW-1185">Reference proteome</keyword>
<dbReference type="GO" id="GO:0005819">
    <property type="term" value="C:spindle"/>
    <property type="evidence" value="ECO:0007669"/>
    <property type="project" value="UniProtKB-SubCell"/>
</dbReference>
<comment type="caution">
    <text evidence="20">The sequence shown here is derived from an EMBL/GenBank/DDBJ whole genome shotgun (WGS) entry which is preliminary data.</text>
</comment>
<evidence type="ECO:0000256" key="2">
    <source>
        <dbReference type="ARBA" id="ARBA00004186"/>
    </source>
</evidence>
<dbReference type="InterPro" id="IPR026000">
    <property type="entry name" value="Apc5_dom"/>
</dbReference>
<evidence type="ECO:0000256" key="5">
    <source>
        <dbReference type="ARBA" id="ARBA00016066"/>
    </source>
</evidence>
<evidence type="ECO:0000256" key="12">
    <source>
        <dbReference type="ARBA" id="ARBA00022803"/>
    </source>
</evidence>
<dbReference type="GO" id="GO:0051301">
    <property type="term" value="P:cell division"/>
    <property type="evidence" value="ECO:0007669"/>
    <property type="project" value="UniProtKB-KW"/>
</dbReference>
<evidence type="ECO:0000256" key="11">
    <source>
        <dbReference type="ARBA" id="ARBA00022786"/>
    </source>
</evidence>
<proteinExistence type="inferred from homology"/>
<comment type="pathway">
    <text evidence="3">Protein modification; protein ubiquitination.</text>
</comment>
<dbReference type="Pfam" id="PF12862">
    <property type="entry name" value="ANAPC5"/>
    <property type="match status" value="1"/>
</dbReference>
<comment type="subcellular location">
    <subcellularLocation>
        <location evidence="2">Cytoplasm</location>
        <location evidence="2">Cytoskeleton</location>
        <location evidence="2">Spindle</location>
    </subcellularLocation>
    <subcellularLocation>
        <location evidence="1">Nucleus</location>
    </subcellularLocation>
</comment>
<keyword evidence="12" id="KW-0802">TPR repeat</keyword>
<evidence type="ECO:0000313" key="20">
    <source>
        <dbReference type="EMBL" id="KAK7077016.1"/>
    </source>
</evidence>
<comment type="function">
    <text evidence="17">Component of the anaphase promoting complex/cyclosome (APC/C), a cell cycle-regulated E3 ubiquitin ligase that controls progression through mitosis and the G1 phase of the cell cycle. The APC/C complex acts by mediating ubiquitination and subsequent degradation of target proteins: it mainly mediates the formation of 'Lys-11'-linked polyubiquitin chains and, to a lower extent, the formation of 'Lys-48'- and 'Lys-63'-linked polyubiquitin chains. The APC/C complex catalyzes assembly of branched 'Lys-11'-/'Lys-48'-linked branched ubiquitin chains on target proteins.</text>
</comment>
<evidence type="ECO:0000256" key="7">
    <source>
        <dbReference type="ARBA" id="ARBA00022553"/>
    </source>
</evidence>
<dbReference type="GO" id="GO:0005680">
    <property type="term" value="C:anaphase-promoting complex"/>
    <property type="evidence" value="ECO:0007669"/>
    <property type="project" value="InterPro"/>
</dbReference>
<evidence type="ECO:0000256" key="10">
    <source>
        <dbReference type="ARBA" id="ARBA00022776"/>
    </source>
</evidence>
<evidence type="ECO:0000256" key="17">
    <source>
        <dbReference type="ARBA" id="ARBA00045696"/>
    </source>
</evidence>
<name>A0AAN9A1K6_HALRR</name>
<keyword evidence="6" id="KW-0963">Cytoplasm</keyword>
<dbReference type="GO" id="GO:0045842">
    <property type="term" value="P:positive regulation of mitotic metaphase/anaphase transition"/>
    <property type="evidence" value="ECO:0007669"/>
    <property type="project" value="TreeGrafter"/>
</dbReference>
<dbReference type="InterPro" id="IPR037679">
    <property type="entry name" value="Apc5"/>
</dbReference>
<evidence type="ECO:0000256" key="14">
    <source>
        <dbReference type="ARBA" id="ARBA00023242"/>
    </source>
</evidence>
<evidence type="ECO:0000256" key="9">
    <source>
        <dbReference type="ARBA" id="ARBA00022737"/>
    </source>
</evidence>
<sequence>MIGFSGSNISGCWNKRERYVVTPHSISIVLFIEKYAQLRPKYWDGSPPDSNSTLPDLTPLERKATSLMIVKLTQGGDMALSELLQVLETASLLPHHITTFMTALHQMYCGGIDSLLSVFDSVEKFCALDQIRMEAFPSLWTSVVGIYLRGLNLSFRRLSFSQVTALYQRFREYYEECFATTGSHLQQHDIQADLPMAAEESHIIEDADSDAKMEDLMEESKDNDIDVDITSCSDEVMAINTTTKEESHPLVLQPPLRHRCLNGNASGNQTIHSTRQQAELFISQQATLLQVNETAALSPPQLQEKIRDLVKLNPDLAEAHYLSYLNCVRSKEFSGAVHSLLHAYDGQLIHRDSGRPEDQGRGFRYATLNLAALHAQFGHRKVGLTILKEAICLAQECSDHVCLQHCLSWLYTLSPGHKSQLMRRSMIKSSELSLSYLSSLGRLNHASQLANTKASPALLLKSVVQAEALNCHHSLVSLQHSAWSLRAALWSHWGVSAMTALTSQLLLHLNAQHPNTLGTFYSSHPTCTAICNMSIGLANMGEYQLAGEVLHHAKERFPAHGQYSHTWMFTQAHITLTDLLHQGRWTEAQSVITSMATTEPLEAKIRQCELLVAKGELTKVWDLLGKLHKDPKVVGERRVRVLLIESCAGVAGGGDAIAVPLVVEALTTAREHHLVYLEALTHLHTANIQLQLGRLKEAEASVRHGLGVVLSEGSVYDQARARLVSAKLQVSKASGSERTRTFLKTAVSLDIVTKLFMKVKAYHKVRETLYLKARLYHEVGCNEERNKCALEFRKFELQHSCQSYQLTVNTF</sequence>
<keyword evidence="14" id="KW-0539">Nucleus</keyword>
<keyword evidence="8" id="KW-0132">Cell division</keyword>
<dbReference type="CDD" id="cd16270">
    <property type="entry name" value="Apc5_N"/>
    <property type="match status" value="1"/>
</dbReference>
<feature type="domain" description="Anaphase-promoting complex subunit 5 N-terminal" evidence="19">
    <location>
        <begin position="57"/>
        <end position="175"/>
    </location>
</feature>